<dbReference type="InterPro" id="IPR032362">
    <property type="entry name" value="Ferlin_C"/>
</dbReference>
<reference evidence="10" key="1">
    <citation type="submission" date="2025-08" db="UniProtKB">
        <authorList>
            <consortium name="RefSeq"/>
        </authorList>
    </citation>
    <scope>IDENTIFICATION</scope>
    <source>
        <tissue evidence="10">Lung</tissue>
    </source>
</reference>
<evidence type="ECO:0000256" key="7">
    <source>
        <dbReference type="SAM" id="Phobius"/>
    </source>
</evidence>
<dbReference type="InterPro" id="IPR035892">
    <property type="entry name" value="C2_domain_sf"/>
</dbReference>
<keyword evidence="5 7" id="KW-0472">Membrane</keyword>
<dbReference type="SUPFAM" id="SSF49562">
    <property type="entry name" value="C2 domain (Calcium/lipid-binding domain, CaLB)"/>
    <property type="match status" value="5"/>
</dbReference>
<comment type="subcellular location">
    <subcellularLocation>
        <location evidence="1">Membrane</location>
        <topology evidence="1">Single-pass membrane protein</topology>
    </subcellularLocation>
</comment>
<dbReference type="GO" id="GO:0007009">
    <property type="term" value="P:plasma membrane organization"/>
    <property type="evidence" value="ECO:0007669"/>
    <property type="project" value="TreeGrafter"/>
</dbReference>
<feature type="region of interest" description="Disordered" evidence="6">
    <location>
        <begin position="693"/>
        <end position="713"/>
    </location>
</feature>
<dbReference type="RefSeq" id="XP_032059882.1">
    <property type="nucleotide sequence ID" value="XM_032203991.1"/>
</dbReference>
<dbReference type="CDD" id="cd04037">
    <property type="entry name" value="C2E_Ferlin"/>
    <property type="match status" value="1"/>
</dbReference>
<evidence type="ECO:0000256" key="5">
    <source>
        <dbReference type="ARBA" id="ARBA00023136"/>
    </source>
</evidence>
<feature type="domain" description="C2" evidence="8">
    <location>
        <begin position="6"/>
        <end position="118"/>
    </location>
</feature>
<accession>A0A6J3EDA2</accession>
<evidence type="ECO:0000259" key="8">
    <source>
        <dbReference type="PROSITE" id="PS50004"/>
    </source>
</evidence>
<dbReference type="PROSITE" id="PS50004">
    <property type="entry name" value="C2"/>
    <property type="match status" value="4"/>
</dbReference>
<dbReference type="InterPro" id="IPR037724">
    <property type="entry name" value="C2E_Ferlin"/>
</dbReference>
<dbReference type="KEGG" id="aful:116499309"/>
<dbReference type="GO" id="GO:0061025">
    <property type="term" value="P:membrane fusion"/>
    <property type="evidence" value="ECO:0007669"/>
    <property type="project" value="TreeGrafter"/>
</dbReference>
<feature type="region of interest" description="Disordered" evidence="6">
    <location>
        <begin position="431"/>
        <end position="451"/>
    </location>
</feature>
<sequence>MWGHVDVGTRTWGHRDTGTQVRVRVIEGHQLQGNDIKPVVTVLIGEHRFRTRIRAGNNPYYNEVFSQHFHQTPIQLAAVPIHIQVLNSRAVRAEATIGTFKLDVGTIYNAPEEPTRSHLPSVLPAGGKRGFVAAAVRASFAGKTLPPVCDAIELAIVSGSHAKVLGTATLHLSQISSAGAELQGGVSGFLPCFGPSFLPFYGPRLDPARTPSTPSDTGVAYRGRVLLELSTHTRSPDGRQQDTIASEDVTRVQRLLPRRRRFGLCGVFYSATMLAPAPELLRFELSIGNYGDTGDPTCRPAASTTPHGHPLFDGNRYHYLPWYDAKPVVAVTSIWEDAGHRWDAANLLQNMAQRLVSTHGVALPVLEAQIPKTPLDAELRAARLHLLRLMAAAATTSPPHGGWAALLPQAEAWLGRVAALAAEVRGRPRIRGLSPVPGPGALSSAPSRPQPQAGVPDVLLWLLSGPRRVACARVPAHCLVFSPRGRAACGRLCGRTQTLFLGASGHIHAQLRVRLWLGRVAESRDLPQCLEGTLHIYAETYENQTKLLGKWSGRGLPGRPGFSDITGKAGLPCHRIRPPKGWRWDGPWAVEPQRRLLLDAEANLGEVLEEVYENESRQPGGDWGPAAVANTDAHSPEAPAPDEAWEYATLWGCRFHLRPRAGDLCRRRCWHRRMVPSQPPSVAPLFLLEGSPGTEAAVPEGEQPASGAGGRGRPQQPMPLILCTFQRPSYFQLRCYLFQALELAPHGTKTTADPIAHVSFVHVSQSTRVLARTLDPRWDQALLFHRVLLYGDPRGVRDEPPAVVVEVFDKEGEEGALAQLSTPPWRDGTFSVPLGIRPLLRLVALEVLAWGLRGLRGRSPLPVRAPSLEVQCGGQVLRTPPIADLAANPNFPINAFLLPLHLPAEEEYVPPLRLRVLDTQGFGYRPELGQACAAEREEEDEDEGDWWSKFYAAMGDTAKSHRGTHRDSLKVYSCELEAVPEFEGLQDFCQTFPLYQPGGPLGAGEDPVPVGEFKGLFCLYPLPEDPGVPPPPRHFQELPPSQPQQCLVRVYVVRAFDLSPRDRNGLCDPYVRVSLGTKTLGQRDQYVPNTVEPVFGRMFEVTATIPLDKDLRVSLLDYDLLPPDQEIGSTTIDLENRLLSRFRAHCGLPRLYRTAGPGRWRDQLSPSRALEHFARTQGLPAPEFSADGTAVTFGCSTFLLSHFESGPPAHRHPGAPRERLALHVLRACHLVPEHLETRTLYNSTQPGLEQGKVQMWVDVFPASLGPPGPPVDITPRKPQRYELRCVVWNTRDVDLRDTNVAGQRMSDIYVTGWLDGLEEQRQRTDVHYRSLQGDGSFNWRFVFPFEYLVAERLCVLPRKEHFWSLDETVQKLPPKLILQVWDNDMFTADDFLGVLELELSRLPQPARRPQDCALTPRPSRWPWRGARAPPHLSLFRQKRVKGWWPCTVQEGGKRRLSGKLELSLELLKAKEAEERPAGKGREEPNMYPALQPPLRPEGSFLWLQAPLRSLRYGLWRRHRCRIVLGLALLLLLALILTFIYAAPGYLAMKLVNPLQGWHPFSAAASKP</sequence>
<feature type="transmembrane region" description="Helical" evidence="7">
    <location>
        <begin position="1522"/>
        <end position="1542"/>
    </location>
</feature>
<evidence type="ECO:0000256" key="1">
    <source>
        <dbReference type="ARBA" id="ARBA00004167"/>
    </source>
</evidence>
<dbReference type="InterPro" id="IPR055072">
    <property type="entry name" value="Ferlin_DSRM"/>
</dbReference>
<dbReference type="InterPro" id="IPR000008">
    <property type="entry name" value="C2_dom"/>
</dbReference>
<dbReference type="Pfam" id="PF22901">
    <property type="entry name" value="dsrm_Ferlin"/>
    <property type="match status" value="1"/>
</dbReference>
<dbReference type="InParanoid" id="A0A6J3EDA2"/>
<dbReference type="Proteomes" id="UP000504639">
    <property type="component" value="Chromosome 27"/>
</dbReference>
<dbReference type="SMART" id="SM00239">
    <property type="entry name" value="C2"/>
    <property type="match status" value="4"/>
</dbReference>
<dbReference type="GeneID" id="116499309"/>
<dbReference type="CDD" id="cd08374">
    <property type="entry name" value="C2F_Ferlin"/>
    <property type="match status" value="1"/>
</dbReference>
<dbReference type="InterPro" id="IPR037721">
    <property type="entry name" value="Ferlin"/>
</dbReference>
<dbReference type="InterPro" id="IPR037725">
    <property type="entry name" value="C2F_Ferlin"/>
</dbReference>
<feature type="domain" description="C2" evidence="8">
    <location>
        <begin position="1263"/>
        <end position="1414"/>
    </location>
</feature>
<evidence type="ECO:0000313" key="9">
    <source>
        <dbReference type="Proteomes" id="UP000504639"/>
    </source>
</evidence>
<evidence type="ECO:0000256" key="6">
    <source>
        <dbReference type="SAM" id="MobiDB-lite"/>
    </source>
</evidence>
<protein>
    <submittedName>
        <fullName evidence="10">Fer-1-like protein 5</fullName>
    </submittedName>
</protein>
<keyword evidence="3" id="KW-0677">Repeat</keyword>
<dbReference type="InterPro" id="IPR012561">
    <property type="entry name" value="Ferlin_B-domain"/>
</dbReference>
<dbReference type="CTD" id="90342"/>
<feature type="domain" description="C2" evidence="8">
    <location>
        <begin position="714"/>
        <end position="839"/>
    </location>
</feature>
<gene>
    <name evidence="10" type="primary">FER1L5</name>
</gene>
<evidence type="ECO:0000256" key="4">
    <source>
        <dbReference type="ARBA" id="ARBA00022989"/>
    </source>
</evidence>
<name>A0A6J3EDA2_AYTFU</name>
<evidence type="ECO:0000256" key="2">
    <source>
        <dbReference type="ARBA" id="ARBA00022692"/>
    </source>
</evidence>
<dbReference type="InterPro" id="IPR006614">
    <property type="entry name" value="Peroxin/Ferlin"/>
</dbReference>
<dbReference type="SMART" id="SM01201">
    <property type="entry name" value="FerB"/>
    <property type="match status" value="1"/>
</dbReference>
<keyword evidence="2 7" id="KW-0812">Transmembrane</keyword>
<keyword evidence="9" id="KW-1185">Reference proteome</keyword>
<dbReference type="PANTHER" id="PTHR12546">
    <property type="entry name" value="FER-1-LIKE"/>
    <property type="match status" value="1"/>
</dbReference>
<dbReference type="Pfam" id="PF00168">
    <property type="entry name" value="C2"/>
    <property type="match status" value="5"/>
</dbReference>
<dbReference type="Pfam" id="PF08150">
    <property type="entry name" value="FerB"/>
    <property type="match status" value="1"/>
</dbReference>
<dbReference type="SMART" id="SM00693">
    <property type="entry name" value="DysFN"/>
    <property type="match status" value="2"/>
</dbReference>
<organism evidence="9 10">
    <name type="scientific">Aythya fuligula</name>
    <name type="common">Tufted duck</name>
    <name type="synonym">Anas fuligula</name>
    <dbReference type="NCBI Taxonomy" id="219594"/>
    <lineage>
        <taxon>Eukaryota</taxon>
        <taxon>Metazoa</taxon>
        <taxon>Chordata</taxon>
        <taxon>Craniata</taxon>
        <taxon>Vertebrata</taxon>
        <taxon>Euteleostomi</taxon>
        <taxon>Archelosauria</taxon>
        <taxon>Archosauria</taxon>
        <taxon>Dinosauria</taxon>
        <taxon>Saurischia</taxon>
        <taxon>Theropoda</taxon>
        <taxon>Coelurosauria</taxon>
        <taxon>Aves</taxon>
        <taxon>Neognathae</taxon>
        <taxon>Galloanserae</taxon>
        <taxon>Anseriformes</taxon>
        <taxon>Anatidae</taxon>
        <taxon>Aythyinae</taxon>
        <taxon>Aythya</taxon>
    </lineage>
</organism>
<dbReference type="GO" id="GO:0016020">
    <property type="term" value="C:membrane"/>
    <property type="evidence" value="ECO:0007669"/>
    <property type="project" value="UniProtKB-SubCell"/>
</dbReference>
<evidence type="ECO:0000256" key="3">
    <source>
        <dbReference type="ARBA" id="ARBA00022737"/>
    </source>
</evidence>
<dbReference type="PANTHER" id="PTHR12546:SF34">
    <property type="entry name" value="FER-1-LIKE PROTEIN 5"/>
    <property type="match status" value="1"/>
</dbReference>
<dbReference type="Pfam" id="PF16165">
    <property type="entry name" value="Ferlin_C"/>
    <property type="match status" value="1"/>
</dbReference>
<evidence type="ECO:0000313" key="10">
    <source>
        <dbReference type="RefSeq" id="XP_032059882.1"/>
    </source>
</evidence>
<feature type="domain" description="C2" evidence="8">
    <location>
        <begin position="1029"/>
        <end position="1147"/>
    </location>
</feature>
<proteinExistence type="predicted"/>
<keyword evidence="4 7" id="KW-1133">Transmembrane helix</keyword>
<dbReference type="Gene3D" id="2.60.40.150">
    <property type="entry name" value="C2 domain"/>
    <property type="match status" value="4"/>
</dbReference>